<evidence type="ECO:0000313" key="2">
    <source>
        <dbReference type="EMBL" id="EEG52710.1"/>
    </source>
</evidence>
<evidence type="ECO:0000313" key="3">
    <source>
        <dbReference type="Proteomes" id="UP000004756"/>
    </source>
</evidence>
<comment type="caution">
    <text evidence="2">The sequence shown here is derived from an EMBL/GenBank/DDBJ whole genome shotgun (WGS) entry which is preliminary data.</text>
</comment>
<evidence type="ECO:0000256" key="1">
    <source>
        <dbReference type="SAM" id="MobiDB-lite"/>
    </source>
</evidence>
<reference evidence="2 3" key="2">
    <citation type="submission" date="2009-02" db="EMBL/GenBank/DDBJ databases">
        <title>Draft genome sequence of Clostridium asparagiforme (DSM 15981).</title>
        <authorList>
            <person name="Sudarsanam P."/>
            <person name="Ley R."/>
            <person name="Guruge J."/>
            <person name="Turnbaugh P.J."/>
            <person name="Mahowald M."/>
            <person name="Liep D."/>
            <person name="Gordon J."/>
        </authorList>
    </citation>
    <scope>NUCLEOTIDE SEQUENCE [LARGE SCALE GENOMIC DNA]</scope>
    <source>
        <strain evidence="2 3">DSM 15981</strain>
    </source>
</reference>
<feature type="region of interest" description="Disordered" evidence="1">
    <location>
        <begin position="1"/>
        <end position="40"/>
    </location>
</feature>
<sequence>MSIQNAIMDKTQYDDADIQENGGRRAPRWRDKTAAKISVS</sequence>
<organism evidence="2 3">
    <name type="scientific">[Clostridium] asparagiforme DSM 15981</name>
    <dbReference type="NCBI Taxonomy" id="518636"/>
    <lineage>
        <taxon>Bacteria</taxon>
        <taxon>Bacillati</taxon>
        <taxon>Bacillota</taxon>
        <taxon>Clostridia</taxon>
        <taxon>Lachnospirales</taxon>
        <taxon>Lachnospiraceae</taxon>
        <taxon>Enterocloster</taxon>
    </lineage>
</organism>
<dbReference type="EMBL" id="ACCJ01000435">
    <property type="protein sequence ID" value="EEG52710.1"/>
    <property type="molecule type" value="Genomic_DNA"/>
</dbReference>
<dbReference type="HOGENOM" id="CLU_3287163_0_0_9"/>
<proteinExistence type="predicted"/>
<keyword evidence="3" id="KW-1185">Reference proteome</keyword>
<name>C0D7K5_9FIRM</name>
<accession>C0D7K5</accession>
<reference evidence="2 3" key="1">
    <citation type="submission" date="2009-01" db="EMBL/GenBank/DDBJ databases">
        <authorList>
            <person name="Fulton L."/>
            <person name="Clifton S."/>
            <person name="Fulton B."/>
            <person name="Xu J."/>
            <person name="Minx P."/>
            <person name="Pepin K.H."/>
            <person name="Johnson M."/>
            <person name="Bhonagiri V."/>
            <person name="Nash W.E."/>
            <person name="Mardis E.R."/>
            <person name="Wilson R.K."/>
        </authorList>
    </citation>
    <scope>NUCLEOTIDE SEQUENCE [LARGE SCALE GENOMIC DNA]</scope>
    <source>
        <strain evidence="2 3">DSM 15981</strain>
    </source>
</reference>
<dbReference type="AlphaFoldDB" id="C0D7K5"/>
<dbReference type="Proteomes" id="UP000004756">
    <property type="component" value="Unassembled WGS sequence"/>
</dbReference>
<gene>
    <name evidence="2" type="ORF">CLOSTASPAR_05252</name>
</gene>
<protein>
    <submittedName>
        <fullName evidence="2">Uncharacterized protein</fullName>
    </submittedName>
</protein>